<sequence>MSERVCDMAPTGGALAELRRTNLEKVVSALRQGGTLSQSELARVTGLSEATVSNLVRVLVQDGRVKLSKGRRNGRSVNLVELDAAAGELALAVTVAREAITAAAVDHEGSVLVERSRPRGPESPYGEERATIVELIEAVRAADGVSSRPLAGVGLALCVSIDPVSDTVPEGFGGHLPAFDPSWYGADVTGELGEETGLPVRLINDCDAALLAEVRWGAARGCRDVLYLHLSSGVGGAILLGGLLYRGGPGGIGELGHSSTDTSGRLCLCGNRGCLETKVGGEALLSHVADLHGDDLTLGRLAELARSGDPGCGRIVTDAAQDIVSGLANVVAVLAPERFVLGGELADAGPALLDPVSRGMRRMASPRNWRGSVVLAELGGHAIARGAARYAFDGADLCLQSLK</sequence>
<comment type="caution">
    <text evidence="3">The sequence shown here is derived from an EMBL/GenBank/DDBJ whole genome shotgun (WGS) entry which is preliminary data.</text>
</comment>
<evidence type="ECO:0000313" key="4">
    <source>
        <dbReference type="Proteomes" id="UP000309174"/>
    </source>
</evidence>
<dbReference type="SUPFAM" id="SSF53067">
    <property type="entry name" value="Actin-like ATPase domain"/>
    <property type="match status" value="1"/>
</dbReference>
<comment type="similarity">
    <text evidence="1">Belongs to the ROK (NagC/XylR) family.</text>
</comment>
<dbReference type="InterPro" id="IPR049874">
    <property type="entry name" value="ROK_cs"/>
</dbReference>
<dbReference type="PANTHER" id="PTHR18964">
    <property type="entry name" value="ROK (REPRESSOR, ORF, KINASE) FAMILY"/>
    <property type="match status" value="1"/>
</dbReference>
<name>A0A5C4JBS3_9ACTN</name>
<dbReference type="Gene3D" id="3.30.420.40">
    <property type="match status" value="2"/>
</dbReference>
<gene>
    <name evidence="3" type="ORF">ETD83_16440</name>
</gene>
<evidence type="ECO:0000313" key="3">
    <source>
        <dbReference type="EMBL" id="TMR00520.1"/>
    </source>
</evidence>
<dbReference type="Gene3D" id="1.10.10.10">
    <property type="entry name" value="Winged helix-like DNA-binding domain superfamily/Winged helix DNA-binding domain"/>
    <property type="match status" value="1"/>
</dbReference>
<proteinExistence type="inferred from homology"/>
<dbReference type="Proteomes" id="UP000309174">
    <property type="component" value="Unassembled WGS sequence"/>
</dbReference>
<dbReference type="PROSITE" id="PS01125">
    <property type="entry name" value="ROK"/>
    <property type="match status" value="1"/>
</dbReference>
<dbReference type="InterPro" id="IPR000600">
    <property type="entry name" value="ROK"/>
</dbReference>
<organism evidence="3 4">
    <name type="scientific">Actinomadura soli</name>
    <dbReference type="NCBI Taxonomy" id="2508997"/>
    <lineage>
        <taxon>Bacteria</taxon>
        <taxon>Bacillati</taxon>
        <taxon>Actinomycetota</taxon>
        <taxon>Actinomycetes</taxon>
        <taxon>Streptosporangiales</taxon>
        <taxon>Thermomonosporaceae</taxon>
        <taxon>Actinomadura</taxon>
    </lineage>
</organism>
<dbReference type="InterPro" id="IPR043129">
    <property type="entry name" value="ATPase_NBD"/>
</dbReference>
<dbReference type="InterPro" id="IPR036388">
    <property type="entry name" value="WH-like_DNA-bd_sf"/>
</dbReference>
<dbReference type="Pfam" id="PF00480">
    <property type="entry name" value="ROK"/>
    <property type="match status" value="1"/>
</dbReference>
<dbReference type="OrthoDB" id="3189808at2"/>
<evidence type="ECO:0000259" key="2">
    <source>
        <dbReference type="Pfam" id="PF24034"/>
    </source>
</evidence>
<dbReference type="RefSeq" id="WP_138646005.1">
    <property type="nucleotide sequence ID" value="NZ_VCKW01000074.1"/>
</dbReference>
<dbReference type="AlphaFoldDB" id="A0A5C4JBS3"/>
<reference evidence="3 4" key="1">
    <citation type="submission" date="2019-05" db="EMBL/GenBank/DDBJ databases">
        <title>Draft genome sequence of Actinomadura sp. 14C53.</title>
        <authorList>
            <person name="Saricaoglu S."/>
            <person name="Isik K."/>
        </authorList>
    </citation>
    <scope>NUCLEOTIDE SEQUENCE [LARGE SCALE GENOMIC DNA]</scope>
    <source>
        <strain evidence="3 4">14C53</strain>
    </source>
</reference>
<dbReference type="InterPro" id="IPR036390">
    <property type="entry name" value="WH_DNA-bd_sf"/>
</dbReference>
<protein>
    <submittedName>
        <fullName evidence="3">ROK family transcriptional regulator</fullName>
    </submittedName>
</protein>
<evidence type="ECO:0000256" key="1">
    <source>
        <dbReference type="ARBA" id="ARBA00006479"/>
    </source>
</evidence>
<dbReference type="EMBL" id="VCKW01000074">
    <property type="protein sequence ID" value="TMR00520.1"/>
    <property type="molecule type" value="Genomic_DNA"/>
</dbReference>
<feature type="domain" description="DUF7343" evidence="2">
    <location>
        <begin position="21"/>
        <end position="73"/>
    </location>
</feature>
<keyword evidence="4" id="KW-1185">Reference proteome</keyword>
<dbReference type="PANTHER" id="PTHR18964:SF173">
    <property type="entry name" value="GLUCOKINASE"/>
    <property type="match status" value="1"/>
</dbReference>
<accession>A0A5C4JBS3</accession>
<dbReference type="Pfam" id="PF24034">
    <property type="entry name" value="DUF7343"/>
    <property type="match status" value="1"/>
</dbReference>
<dbReference type="SUPFAM" id="SSF46785">
    <property type="entry name" value="Winged helix' DNA-binding domain"/>
    <property type="match status" value="1"/>
</dbReference>
<dbReference type="InterPro" id="IPR055767">
    <property type="entry name" value="DUF7343"/>
</dbReference>